<protein>
    <submittedName>
        <fullName evidence="2">Uncharacterized protein</fullName>
    </submittedName>
</protein>
<accession>A0A2A4IYJ9</accession>
<comment type="caution">
    <text evidence="2">The sequence shown here is derived from an EMBL/GenBank/DDBJ whole genome shotgun (WGS) entry which is preliminary data.</text>
</comment>
<sequence length="160" mass="17675">MKSPDKAGHTAGERPLPKPGSDTPPPLGARGFTWQLELNFRILHSVPPHTPTNTPTHLVRAPEVEIKFILIWPRPCCAQVRAHYSDNDTTLQGCRRRARAAYSGGAPKSRLGAEMSGVIPSAPTGALEEDVQPQSLFGTRSRGDHEEDRTERRLRRVLTL</sequence>
<feature type="region of interest" description="Disordered" evidence="1">
    <location>
        <begin position="121"/>
        <end position="152"/>
    </location>
</feature>
<dbReference type="EMBL" id="NWSH01004584">
    <property type="protein sequence ID" value="PCG64895.1"/>
    <property type="molecule type" value="Genomic_DNA"/>
</dbReference>
<feature type="compositionally biased region" description="Basic and acidic residues" evidence="1">
    <location>
        <begin position="1"/>
        <end position="16"/>
    </location>
</feature>
<feature type="region of interest" description="Disordered" evidence="1">
    <location>
        <begin position="1"/>
        <end position="30"/>
    </location>
</feature>
<reference evidence="2" key="1">
    <citation type="submission" date="2017-09" db="EMBL/GenBank/DDBJ databases">
        <title>Contemporary evolution of a Lepidopteran species, Heliothis virescens, in response to modern agricultural practices.</title>
        <authorList>
            <person name="Fritz M.L."/>
            <person name="Deyonke A.M."/>
            <person name="Papanicolaou A."/>
            <person name="Micinski S."/>
            <person name="Westbrook J."/>
            <person name="Gould F."/>
        </authorList>
    </citation>
    <scope>NUCLEOTIDE SEQUENCE [LARGE SCALE GENOMIC DNA]</scope>
    <source>
        <strain evidence="2">HvINT-</strain>
        <tissue evidence="2">Whole body</tissue>
    </source>
</reference>
<organism evidence="2">
    <name type="scientific">Heliothis virescens</name>
    <name type="common">Tobacco budworm moth</name>
    <dbReference type="NCBI Taxonomy" id="7102"/>
    <lineage>
        <taxon>Eukaryota</taxon>
        <taxon>Metazoa</taxon>
        <taxon>Ecdysozoa</taxon>
        <taxon>Arthropoda</taxon>
        <taxon>Hexapoda</taxon>
        <taxon>Insecta</taxon>
        <taxon>Pterygota</taxon>
        <taxon>Neoptera</taxon>
        <taxon>Endopterygota</taxon>
        <taxon>Lepidoptera</taxon>
        <taxon>Glossata</taxon>
        <taxon>Ditrysia</taxon>
        <taxon>Noctuoidea</taxon>
        <taxon>Noctuidae</taxon>
        <taxon>Heliothinae</taxon>
        <taxon>Heliothis</taxon>
    </lineage>
</organism>
<gene>
    <name evidence="2" type="ORF">B5V51_9954</name>
</gene>
<feature type="compositionally biased region" description="Basic and acidic residues" evidence="1">
    <location>
        <begin position="141"/>
        <end position="151"/>
    </location>
</feature>
<dbReference type="AlphaFoldDB" id="A0A2A4IYJ9"/>
<name>A0A2A4IYJ9_HELVI</name>
<proteinExistence type="predicted"/>
<evidence type="ECO:0000256" key="1">
    <source>
        <dbReference type="SAM" id="MobiDB-lite"/>
    </source>
</evidence>
<evidence type="ECO:0000313" key="2">
    <source>
        <dbReference type="EMBL" id="PCG64895.1"/>
    </source>
</evidence>